<dbReference type="InterPro" id="IPR049452">
    <property type="entry name" value="Anoctamin_TM"/>
</dbReference>
<dbReference type="Pfam" id="PF04547">
    <property type="entry name" value="Anoctamin"/>
    <property type="match status" value="1"/>
</dbReference>
<sequence>MGDDAARRNALTENFDVDYVVLYRFANVDKNDAIQQFKKLISALSDVGLQTEVRPGKDSSLLIFVKAKEKFVGKAVYRSRVKDWLHGIRNSRPDPDAKGSCVPETDAERLLMVYNMITLPSSEGGAGITPKYGEWNHVDSIFPLHDKLLNKTWLKSWSSKTFLTVDDLDQIRNHHGEKIGFYFAFLQSYFSFLIFPAAFGFACWVLLGHFSITYAIVNCLSCVVFTELWKRQEGDLRIRWQVKNVSEIRTKRREFKYLSKRIDPVTGEEVLFFPKTTRIGRQLLQIPFAIVAILALGTLIATCFAIEIFISEVYAGPFKSYLVFVPTILLSLFVPTISTLLTKVATRLTDYENYETQDGYDMALTHKIFVLNFITSYLPVLLTAFVYVPFGKVIVPYLDIFHKTVPFASSSSSSSSADNKNSARKAVVSFQINPSRLRKQVIYFTVTAQIVNQGLEVALPYIKRKLFRKYQEYTEEKAEKSGSSTPKAASASSSTAAAILEAAPGEAKFLARVRSEAQLSDYDVSADYREMVVQFGYLSLVSVVWPLVPVSFLINNWVELRSDFVKMCVECRRPVPHRTDTIGSWVSSLEFLAWLGSITNAALVYLFSNDGVGPDGSPSLIKGWVLLLVIFFSEHLYLLVRMGVQVVISKIETPATRQEKVQRFLVRKQYFDAVVAGEAQDAATATAEAEKQHRHSPDATTRGDEEGLVHVGTKITRGSLEEDARRFSQHDSSPSDLFWGRQRGLRESSIVGEGIIDAELSLKAAEKKGQ</sequence>
<dbReference type="InterPro" id="IPR007632">
    <property type="entry name" value="Anoctamin"/>
</dbReference>
<dbReference type="VEuPathDB" id="FungiDB:PADG_00175"/>
<keyword evidence="2 6" id="KW-0812">Transmembrane</keyword>
<dbReference type="PANTHER" id="PTHR12308:SF73">
    <property type="entry name" value="ANOCTAMIN"/>
    <property type="match status" value="1"/>
</dbReference>
<evidence type="ECO:0000259" key="7">
    <source>
        <dbReference type="Pfam" id="PF04547"/>
    </source>
</evidence>
<feature type="transmembrane region" description="Helical" evidence="6">
    <location>
        <begin position="591"/>
        <end position="608"/>
    </location>
</feature>
<evidence type="ECO:0000259" key="8">
    <source>
        <dbReference type="Pfam" id="PF20877"/>
    </source>
</evidence>
<dbReference type="Pfam" id="PF20877">
    <property type="entry name" value="Anoctamin_N"/>
    <property type="match status" value="1"/>
</dbReference>
<feature type="domain" description="Anoctamin alpha-beta plait" evidence="8">
    <location>
        <begin position="16"/>
        <end position="138"/>
    </location>
</feature>
<evidence type="ECO:0000313" key="10">
    <source>
        <dbReference type="Proteomes" id="UP000242814"/>
    </source>
</evidence>
<accession>A0A1D2JBN8</accession>
<name>A0A1D2JBN8_PARBR</name>
<feature type="transmembrane region" description="Helical" evidence="6">
    <location>
        <begin position="620"/>
        <end position="640"/>
    </location>
</feature>
<comment type="subcellular location">
    <subcellularLocation>
        <location evidence="1">Membrane</location>
        <topology evidence="1">Multi-pass membrane protein</topology>
    </subcellularLocation>
</comment>
<evidence type="ECO:0000256" key="4">
    <source>
        <dbReference type="ARBA" id="ARBA00023136"/>
    </source>
</evidence>
<reference evidence="9 10" key="1">
    <citation type="submission" date="2016-06" db="EMBL/GenBank/DDBJ databases">
        <authorList>
            <person name="Kjaerup R.B."/>
            <person name="Dalgaard T.S."/>
            <person name="Juul-Madsen H.R."/>
        </authorList>
    </citation>
    <scope>NUCLEOTIDE SEQUENCE [LARGE SCALE GENOMIC DNA]</scope>
    <source>
        <strain evidence="9 10">Pb300</strain>
    </source>
</reference>
<feature type="region of interest" description="Disordered" evidence="5">
    <location>
        <begin position="684"/>
        <end position="705"/>
    </location>
</feature>
<gene>
    <name evidence="9" type="ORF">ACO22_04935</name>
</gene>
<evidence type="ECO:0008006" key="11">
    <source>
        <dbReference type="Google" id="ProtNLM"/>
    </source>
</evidence>
<dbReference type="GO" id="GO:0016020">
    <property type="term" value="C:membrane"/>
    <property type="evidence" value="ECO:0007669"/>
    <property type="project" value="UniProtKB-SubCell"/>
</dbReference>
<evidence type="ECO:0000256" key="6">
    <source>
        <dbReference type="SAM" id="Phobius"/>
    </source>
</evidence>
<dbReference type="EMBL" id="LZYO01000208">
    <property type="protein sequence ID" value="ODH25934.1"/>
    <property type="molecule type" value="Genomic_DNA"/>
</dbReference>
<feature type="transmembrane region" description="Helical" evidence="6">
    <location>
        <begin position="213"/>
        <end position="229"/>
    </location>
</feature>
<feature type="transmembrane region" description="Helical" evidence="6">
    <location>
        <begin position="535"/>
        <end position="554"/>
    </location>
</feature>
<feature type="compositionally biased region" description="Basic and acidic residues" evidence="5">
    <location>
        <begin position="688"/>
        <end position="705"/>
    </location>
</feature>
<evidence type="ECO:0000256" key="2">
    <source>
        <dbReference type="ARBA" id="ARBA00022692"/>
    </source>
</evidence>
<evidence type="ECO:0000313" key="9">
    <source>
        <dbReference type="EMBL" id="ODH25934.1"/>
    </source>
</evidence>
<feature type="transmembrane region" description="Helical" evidence="6">
    <location>
        <begin position="369"/>
        <end position="390"/>
    </location>
</feature>
<evidence type="ECO:0000256" key="3">
    <source>
        <dbReference type="ARBA" id="ARBA00022989"/>
    </source>
</evidence>
<dbReference type="InterPro" id="IPR049456">
    <property type="entry name" value="Anoctamin_N_fung"/>
</dbReference>
<feature type="transmembrane region" description="Helical" evidence="6">
    <location>
        <begin position="288"/>
        <end position="310"/>
    </location>
</feature>
<dbReference type="Proteomes" id="UP000242814">
    <property type="component" value="Unassembled WGS sequence"/>
</dbReference>
<keyword evidence="3 6" id="KW-1133">Transmembrane helix</keyword>
<feature type="transmembrane region" description="Helical" evidence="6">
    <location>
        <begin position="181"/>
        <end position="207"/>
    </location>
</feature>
<feature type="transmembrane region" description="Helical" evidence="6">
    <location>
        <begin position="322"/>
        <end position="341"/>
    </location>
</feature>
<dbReference type="VEuPathDB" id="FungiDB:PABG_03655"/>
<protein>
    <recommendedName>
        <fullName evidence="11">Anoctamin dimerisation domain-containing protein</fullName>
    </recommendedName>
</protein>
<feature type="domain" description="Anoctamin transmembrane" evidence="7">
    <location>
        <begin position="171"/>
        <end position="660"/>
    </location>
</feature>
<organism evidence="9 10">
    <name type="scientific">Paracoccidioides brasiliensis</name>
    <dbReference type="NCBI Taxonomy" id="121759"/>
    <lineage>
        <taxon>Eukaryota</taxon>
        <taxon>Fungi</taxon>
        <taxon>Dikarya</taxon>
        <taxon>Ascomycota</taxon>
        <taxon>Pezizomycotina</taxon>
        <taxon>Eurotiomycetes</taxon>
        <taxon>Eurotiomycetidae</taxon>
        <taxon>Onygenales</taxon>
        <taxon>Ajellomycetaceae</taxon>
        <taxon>Paracoccidioides</taxon>
    </lineage>
</organism>
<evidence type="ECO:0000256" key="1">
    <source>
        <dbReference type="ARBA" id="ARBA00004141"/>
    </source>
</evidence>
<dbReference type="AlphaFoldDB" id="A0A1D2JBN8"/>
<dbReference type="GO" id="GO:0032541">
    <property type="term" value="C:cortical endoplasmic reticulum"/>
    <property type="evidence" value="ECO:0007669"/>
    <property type="project" value="TreeGrafter"/>
</dbReference>
<proteinExistence type="predicted"/>
<dbReference type="PANTHER" id="PTHR12308">
    <property type="entry name" value="ANOCTAMIN"/>
    <property type="match status" value="1"/>
</dbReference>
<dbReference type="GO" id="GO:0005254">
    <property type="term" value="F:chloride channel activity"/>
    <property type="evidence" value="ECO:0007669"/>
    <property type="project" value="TreeGrafter"/>
</dbReference>
<comment type="caution">
    <text evidence="9">The sequence shown here is derived from an EMBL/GenBank/DDBJ whole genome shotgun (WGS) entry which is preliminary data.</text>
</comment>
<keyword evidence="4 6" id="KW-0472">Membrane</keyword>
<evidence type="ECO:0000256" key="5">
    <source>
        <dbReference type="SAM" id="MobiDB-lite"/>
    </source>
</evidence>